<dbReference type="Pfam" id="PF00646">
    <property type="entry name" value="F-box"/>
    <property type="match status" value="1"/>
</dbReference>
<reference evidence="2" key="1">
    <citation type="journal article" date="2023" name="Mol. Phylogenet. Evol.">
        <title>Genome-scale phylogeny and comparative genomics of the fungal order Sordariales.</title>
        <authorList>
            <person name="Hensen N."/>
            <person name="Bonometti L."/>
            <person name="Westerberg I."/>
            <person name="Brannstrom I.O."/>
            <person name="Guillou S."/>
            <person name="Cros-Aarteil S."/>
            <person name="Calhoun S."/>
            <person name="Haridas S."/>
            <person name="Kuo A."/>
            <person name="Mondo S."/>
            <person name="Pangilinan J."/>
            <person name="Riley R."/>
            <person name="LaButti K."/>
            <person name="Andreopoulos B."/>
            <person name="Lipzen A."/>
            <person name="Chen C."/>
            <person name="Yan M."/>
            <person name="Daum C."/>
            <person name="Ng V."/>
            <person name="Clum A."/>
            <person name="Steindorff A."/>
            <person name="Ohm R.A."/>
            <person name="Martin F."/>
            <person name="Silar P."/>
            <person name="Natvig D.O."/>
            <person name="Lalanne C."/>
            <person name="Gautier V."/>
            <person name="Ament-Velasquez S.L."/>
            <person name="Kruys A."/>
            <person name="Hutchinson M.I."/>
            <person name="Powell A.J."/>
            <person name="Barry K."/>
            <person name="Miller A.N."/>
            <person name="Grigoriev I.V."/>
            <person name="Debuchy R."/>
            <person name="Gladieux P."/>
            <person name="Hiltunen Thoren M."/>
            <person name="Johannesson H."/>
        </authorList>
    </citation>
    <scope>NUCLEOTIDE SEQUENCE</scope>
    <source>
        <strain evidence="2">PSN243</strain>
    </source>
</reference>
<accession>A0AAV9GNE3</accession>
<reference evidence="2" key="2">
    <citation type="submission" date="2023-05" db="EMBL/GenBank/DDBJ databases">
        <authorList>
            <consortium name="Lawrence Berkeley National Laboratory"/>
            <person name="Steindorff A."/>
            <person name="Hensen N."/>
            <person name="Bonometti L."/>
            <person name="Westerberg I."/>
            <person name="Brannstrom I.O."/>
            <person name="Guillou S."/>
            <person name="Cros-Aarteil S."/>
            <person name="Calhoun S."/>
            <person name="Haridas S."/>
            <person name="Kuo A."/>
            <person name="Mondo S."/>
            <person name="Pangilinan J."/>
            <person name="Riley R."/>
            <person name="Labutti K."/>
            <person name="Andreopoulos B."/>
            <person name="Lipzen A."/>
            <person name="Chen C."/>
            <person name="Yanf M."/>
            <person name="Daum C."/>
            <person name="Ng V."/>
            <person name="Clum A."/>
            <person name="Ohm R."/>
            <person name="Martin F."/>
            <person name="Silar P."/>
            <person name="Natvig D."/>
            <person name="Lalanne C."/>
            <person name="Gautier V."/>
            <person name="Ament-Velasquez S.L."/>
            <person name="Kruys A."/>
            <person name="Hutchinson M.I."/>
            <person name="Powell A.J."/>
            <person name="Barry K."/>
            <person name="Miller A.N."/>
            <person name="Grigoriev I.V."/>
            <person name="Debuchy R."/>
            <person name="Gladieux P."/>
            <person name="Thoren M.H."/>
            <person name="Johannesson H."/>
        </authorList>
    </citation>
    <scope>NUCLEOTIDE SEQUENCE</scope>
    <source>
        <strain evidence="2">PSN243</strain>
    </source>
</reference>
<keyword evidence="3" id="KW-1185">Reference proteome</keyword>
<evidence type="ECO:0000313" key="3">
    <source>
        <dbReference type="Proteomes" id="UP001321760"/>
    </source>
</evidence>
<feature type="domain" description="F-box" evidence="1">
    <location>
        <begin position="13"/>
        <end position="53"/>
    </location>
</feature>
<dbReference type="AlphaFoldDB" id="A0AAV9GNE3"/>
<dbReference type="InterPro" id="IPR001810">
    <property type="entry name" value="F-box_dom"/>
</dbReference>
<proteinExistence type="predicted"/>
<gene>
    <name evidence="2" type="ORF">QBC34DRAFT_462487</name>
</gene>
<protein>
    <recommendedName>
        <fullName evidence="1">F-box domain-containing protein</fullName>
    </recommendedName>
</protein>
<evidence type="ECO:0000259" key="1">
    <source>
        <dbReference type="SMART" id="SM00256"/>
    </source>
</evidence>
<evidence type="ECO:0000313" key="2">
    <source>
        <dbReference type="EMBL" id="KAK4449861.1"/>
    </source>
</evidence>
<sequence>MESSTTPFPLLDLTPDLILCICDNISLRDRNNFRLACKSLNSIIGRFAPSQLVVFRTERDLAQLRESAASERLARHVEEVVYLPDTLSLEIETGEQFAKFYDLQFLNPTGCDWNSWLYSEEQVARIRQEWDLGCLDYEPVSNELHSHRVPNPIMFYEKGVSLPISPTPAEAETLVALYRRVAQEQHRIAHSQDDKMALRESLPRFPNLRALEILCDRGFNFAGYWMHQTLAAAFCTERGVRVPWEPLHLGPLKLYPHYTSTWETHEKEDIQYGFLRGLVEYQCLAWPESAMKPSRDARKLPPGPGPQLERIKIGWIHYSKLEVEIDAESDTDGGPAIPYIFGLSCSNLTVVALYIGEGHRRKAGKGCPASMAEGHVRRFLKALPKLRELCVKFENIGHIAKEDILYPDRHIFPASLSDIIEPGHVWPALETLTLCAIEGTATDFTSVINAHPSMAFARLVMVGVRGVDYFAEFQQVRESFKCGIQVLLDCLIFDGLPNCEYPTTVWYGDAGGEWRELSRLGPYSRGEVGEYERNGVNALQLERWFADTW</sequence>
<dbReference type="Proteomes" id="UP001321760">
    <property type="component" value="Unassembled WGS sequence"/>
</dbReference>
<dbReference type="SMART" id="SM00256">
    <property type="entry name" value="FBOX"/>
    <property type="match status" value="1"/>
</dbReference>
<organism evidence="2 3">
    <name type="scientific">Podospora aff. communis PSN243</name>
    <dbReference type="NCBI Taxonomy" id="3040156"/>
    <lineage>
        <taxon>Eukaryota</taxon>
        <taxon>Fungi</taxon>
        <taxon>Dikarya</taxon>
        <taxon>Ascomycota</taxon>
        <taxon>Pezizomycotina</taxon>
        <taxon>Sordariomycetes</taxon>
        <taxon>Sordariomycetidae</taxon>
        <taxon>Sordariales</taxon>
        <taxon>Podosporaceae</taxon>
        <taxon>Podospora</taxon>
    </lineage>
</organism>
<comment type="caution">
    <text evidence="2">The sequence shown here is derived from an EMBL/GenBank/DDBJ whole genome shotgun (WGS) entry which is preliminary data.</text>
</comment>
<name>A0AAV9GNE3_9PEZI</name>
<dbReference type="EMBL" id="MU865935">
    <property type="protein sequence ID" value="KAK4449861.1"/>
    <property type="molecule type" value="Genomic_DNA"/>
</dbReference>